<proteinExistence type="predicted"/>
<keyword evidence="4" id="KW-1185">Reference proteome</keyword>
<dbReference type="SUPFAM" id="SSF52980">
    <property type="entry name" value="Restriction endonuclease-like"/>
    <property type="match status" value="1"/>
</dbReference>
<comment type="subcellular location">
    <subcellularLocation>
        <location evidence="1">Mitochondrion</location>
    </subcellularLocation>
</comment>
<dbReference type="OrthoDB" id="20734at2759"/>
<dbReference type="GO" id="GO:0005739">
    <property type="term" value="C:mitochondrion"/>
    <property type="evidence" value="ECO:0007669"/>
    <property type="project" value="UniProtKB-SubCell"/>
</dbReference>
<sequence length="252" mass="27985">TGITPAQLPRLIITPGSVHHNSLPSFLEYANRVNLAPTKTVYVGTHYEYVVALSLIRLGFSLLRTGRKSDAGIDLIGHWILPPLQEPLPVIVQCKARKSGLSPKHIRELEGAFQGIPAEWRRKNVLGLLVTTCKATRGVLEALGGNRWPMAYVKISRSGTIEQFLWNRAATERGLEGVGVTVRHTPRILLSEEELVQGEEGNGWKVEGRGRKKKKKVIEGTRKDIQLTWMGSPVFPDREGLDGETMRLMGVI</sequence>
<evidence type="ECO:0000313" key="3">
    <source>
        <dbReference type="EMBL" id="KAF2122393.1"/>
    </source>
</evidence>
<dbReference type="InterPro" id="IPR011856">
    <property type="entry name" value="tRNA_endonuc-like_dom_sf"/>
</dbReference>
<gene>
    <name evidence="3" type="ORF">BDV96DRAFT_466969</name>
</gene>
<feature type="non-terminal residue" evidence="3">
    <location>
        <position position="252"/>
    </location>
</feature>
<evidence type="ECO:0008006" key="5">
    <source>
        <dbReference type="Google" id="ProtNLM"/>
    </source>
</evidence>
<feature type="non-terminal residue" evidence="3">
    <location>
        <position position="1"/>
    </location>
</feature>
<dbReference type="GO" id="GO:0003676">
    <property type="term" value="F:nucleic acid binding"/>
    <property type="evidence" value="ECO:0007669"/>
    <property type="project" value="InterPro"/>
</dbReference>
<dbReference type="PANTHER" id="PTHR28133">
    <property type="entry name" value="REQUIRED FOR RESPIRATORY GROWTH PROTEIN 7, MITOCHONDRIAL"/>
    <property type="match status" value="1"/>
</dbReference>
<protein>
    <recommendedName>
        <fullName evidence="5">Restriction endonuclease type IV Mrr domain-containing protein</fullName>
    </recommendedName>
</protein>
<accession>A0A6A5ZU31</accession>
<dbReference type="Proteomes" id="UP000799770">
    <property type="component" value="Unassembled WGS sequence"/>
</dbReference>
<name>A0A6A5ZU31_9PLEO</name>
<dbReference type="InterPro" id="IPR011335">
    <property type="entry name" value="Restrct_endonuc-II-like"/>
</dbReference>
<evidence type="ECO:0000256" key="2">
    <source>
        <dbReference type="ARBA" id="ARBA00023128"/>
    </source>
</evidence>
<dbReference type="GO" id="GO:0006302">
    <property type="term" value="P:double-strand break repair"/>
    <property type="evidence" value="ECO:0007669"/>
    <property type="project" value="UniProtKB-ARBA"/>
</dbReference>
<dbReference type="Pfam" id="PF10356">
    <property type="entry name" value="RRG7"/>
    <property type="match status" value="2"/>
</dbReference>
<dbReference type="Gene3D" id="3.40.1350.10">
    <property type="match status" value="1"/>
</dbReference>
<evidence type="ECO:0000313" key="4">
    <source>
        <dbReference type="Proteomes" id="UP000799770"/>
    </source>
</evidence>
<keyword evidence="2" id="KW-0496">Mitochondrion</keyword>
<dbReference type="PANTHER" id="PTHR28133:SF1">
    <property type="entry name" value="REQUIRED FOR RESPIRATORY GROWTH PROTEIN 7, MITOCHONDRIAL"/>
    <property type="match status" value="1"/>
</dbReference>
<dbReference type="EMBL" id="ML977311">
    <property type="protein sequence ID" value="KAF2122393.1"/>
    <property type="molecule type" value="Genomic_DNA"/>
</dbReference>
<reference evidence="3" key="1">
    <citation type="journal article" date="2020" name="Stud. Mycol.">
        <title>101 Dothideomycetes genomes: a test case for predicting lifestyles and emergence of pathogens.</title>
        <authorList>
            <person name="Haridas S."/>
            <person name="Albert R."/>
            <person name="Binder M."/>
            <person name="Bloem J."/>
            <person name="Labutti K."/>
            <person name="Salamov A."/>
            <person name="Andreopoulos B."/>
            <person name="Baker S."/>
            <person name="Barry K."/>
            <person name="Bills G."/>
            <person name="Bluhm B."/>
            <person name="Cannon C."/>
            <person name="Castanera R."/>
            <person name="Culley D."/>
            <person name="Daum C."/>
            <person name="Ezra D."/>
            <person name="Gonzalez J."/>
            <person name="Henrissat B."/>
            <person name="Kuo A."/>
            <person name="Liang C."/>
            <person name="Lipzen A."/>
            <person name="Lutzoni F."/>
            <person name="Magnuson J."/>
            <person name="Mondo S."/>
            <person name="Nolan M."/>
            <person name="Ohm R."/>
            <person name="Pangilinan J."/>
            <person name="Park H.-J."/>
            <person name="Ramirez L."/>
            <person name="Alfaro M."/>
            <person name="Sun H."/>
            <person name="Tritt A."/>
            <person name="Yoshinaga Y."/>
            <person name="Zwiers L.-H."/>
            <person name="Turgeon B."/>
            <person name="Goodwin S."/>
            <person name="Spatafora J."/>
            <person name="Crous P."/>
            <person name="Grigoriev I."/>
        </authorList>
    </citation>
    <scope>NUCLEOTIDE SEQUENCE</scope>
    <source>
        <strain evidence="3">CBS 627.86</strain>
    </source>
</reference>
<organism evidence="3 4">
    <name type="scientific">Lophiotrema nucula</name>
    <dbReference type="NCBI Taxonomy" id="690887"/>
    <lineage>
        <taxon>Eukaryota</taxon>
        <taxon>Fungi</taxon>
        <taxon>Dikarya</taxon>
        <taxon>Ascomycota</taxon>
        <taxon>Pezizomycotina</taxon>
        <taxon>Dothideomycetes</taxon>
        <taxon>Pleosporomycetidae</taxon>
        <taxon>Pleosporales</taxon>
        <taxon>Lophiotremataceae</taxon>
        <taxon>Lophiotrema</taxon>
    </lineage>
</organism>
<evidence type="ECO:0000256" key="1">
    <source>
        <dbReference type="ARBA" id="ARBA00004173"/>
    </source>
</evidence>
<dbReference type="InterPro" id="IPR018828">
    <property type="entry name" value="RRG7"/>
</dbReference>
<dbReference type="AlphaFoldDB" id="A0A6A5ZU31"/>